<gene>
    <name evidence="9" type="primary">LOC111123183</name>
</gene>
<evidence type="ECO:0000256" key="6">
    <source>
        <dbReference type="SAM" id="SignalP"/>
    </source>
</evidence>
<dbReference type="GO" id="GO:0033691">
    <property type="term" value="F:sialic acid binding"/>
    <property type="evidence" value="ECO:0007669"/>
    <property type="project" value="TreeGrafter"/>
</dbReference>
<dbReference type="Gene3D" id="2.60.40.10">
    <property type="entry name" value="Immunoglobulins"/>
    <property type="match status" value="3"/>
</dbReference>
<keyword evidence="2 5" id="KW-0812">Transmembrane</keyword>
<evidence type="ECO:0000256" key="2">
    <source>
        <dbReference type="ARBA" id="ARBA00022692"/>
    </source>
</evidence>
<sequence>MKMCVILLVCVFQVMHGLPLFAPHIYRITANDVKEGQNVKLSCTVSVTSSDPDPVTWSWTCGGKDMTVNSTTSGGASTLIFTTNRSHNEQFCYCNAKARNSLNETFDKDSIHTQIHVQYTPLTQPKLNVSGLTLYQGEEATLGCSIDSLGNPAITWSWTCGTQGVYKRLQRNGRTTNVVITAEPTLNGKSCYCTASSYNGFLTVSKSALVTVYYNPPDHPEINNVAIRTSVGSRIHLQCSLSSAGNPPITWFWYCNDVIVTKEVSNRGKTTVLSFVADSADHRKECYCQARGSQSVSGILYDKNSSISFISISGILHAEQTDKECNGISPGAIWATLSILLFALALCLVVIFVQHRRIPKESSLKTWFLLKIGKKSKSYSQPFESKFASDDHKYEELGESIQISKIKESNSSSESKPKSPRK</sequence>
<evidence type="ECO:0000256" key="4">
    <source>
        <dbReference type="ARBA" id="ARBA00023136"/>
    </source>
</evidence>
<feature type="domain" description="Ig-like" evidence="7">
    <location>
        <begin position="220"/>
        <end position="308"/>
    </location>
</feature>
<dbReference type="InterPro" id="IPR051036">
    <property type="entry name" value="SIGLEC"/>
</dbReference>
<dbReference type="AlphaFoldDB" id="A0A8B8CYU2"/>
<dbReference type="GeneID" id="111123183"/>
<dbReference type="Proteomes" id="UP000694844">
    <property type="component" value="Chromosome 3"/>
</dbReference>
<feature type="domain" description="Ig-like" evidence="7">
    <location>
        <begin position="125"/>
        <end position="211"/>
    </location>
</feature>
<evidence type="ECO:0000313" key="8">
    <source>
        <dbReference type="Proteomes" id="UP000694844"/>
    </source>
</evidence>
<dbReference type="PANTHER" id="PTHR12035:SF125">
    <property type="entry name" value="SIALIC ACID-BINDING IG-LIKE LECTIN 5"/>
    <property type="match status" value="1"/>
</dbReference>
<keyword evidence="8" id="KW-1185">Reference proteome</keyword>
<keyword evidence="4 5" id="KW-0472">Membrane</keyword>
<evidence type="ECO:0000259" key="7">
    <source>
        <dbReference type="PROSITE" id="PS50835"/>
    </source>
</evidence>
<dbReference type="InterPro" id="IPR013783">
    <property type="entry name" value="Ig-like_fold"/>
</dbReference>
<dbReference type="PANTHER" id="PTHR12035">
    <property type="entry name" value="SIALIC ACID BINDING IMMUNOGLOBULIN-LIKE LECTIN"/>
    <property type="match status" value="1"/>
</dbReference>
<reference evidence="9" key="1">
    <citation type="submission" date="2025-08" db="UniProtKB">
        <authorList>
            <consortium name="RefSeq"/>
        </authorList>
    </citation>
    <scope>IDENTIFICATION</scope>
    <source>
        <tissue evidence="9">Whole sample</tissue>
    </source>
</reference>
<dbReference type="InterPro" id="IPR007110">
    <property type="entry name" value="Ig-like_dom"/>
</dbReference>
<keyword evidence="6" id="KW-0732">Signal</keyword>
<proteinExistence type="predicted"/>
<dbReference type="KEGG" id="cvn:111123183"/>
<evidence type="ECO:0000256" key="5">
    <source>
        <dbReference type="SAM" id="Phobius"/>
    </source>
</evidence>
<keyword evidence="3 5" id="KW-1133">Transmembrane helix</keyword>
<dbReference type="GO" id="GO:0005886">
    <property type="term" value="C:plasma membrane"/>
    <property type="evidence" value="ECO:0007669"/>
    <property type="project" value="TreeGrafter"/>
</dbReference>
<comment type="subcellular location">
    <subcellularLocation>
        <location evidence="1">Membrane</location>
        <topology evidence="1">Single-pass membrane protein</topology>
    </subcellularLocation>
</comment>
<feature type="signal peptide" evidence="6">
    <location>
        <begin position="1"/>
        <end position="17"/>
    </location>
</feature>
<dbReference type="RefSeq" id="XP_022321057.1">
    <property type="nucleotide sequence ID" value="XM_022465349.1"/>
</dbReference>
<evidence type="ECO:0000256" key="3">
    <source>
        <dbReference type="ARBA" id="ARBA00022989"/>
    </source>
</evidence>
<dbReference type="PROSITE" id="PS50835">
    <property type="entry name" value="IG_LIKE"/>
    <property type="match status" value="3"/>
</dbReference>
<dbReference type="SUPFAM" id="SSF48726">
    <property type="entry name" value="Immunoglobulin"/>
    <property type="match status" value="3"/>
</dbReference>
<feature type="domain" description="Ig-like" evidence="7">
    <location>
        <begin position="23"/>
        <end position="107"/>
    </location>
</feature>
<dbReference type="GO" id="GO:0007155">
    <property type="term" value="P:cell adhesion"/>
    <property type="evidence" value="ECO:0007669"/>
    <property type="project" value="TreeGrafter"/>
</dbReference>
<name>A0A8B8CYU2_CRAVI</name>
<dbReference type="InterPro" id="IPR036179">
    <property type="entry name" value="Ig-like_dom_sf"/>
</dbReference>
<evidence type="ECO:0000313" key="9">
    <source>
        <dbReference type="RefSeq" id="XP_022321057.1"/>
    </source>
</evidence>
<feature type="transmembrane region" description="Helical" evidence="5">
    <location>
        <begin position="332"/>
        <end position="353"/>
    </location>
</feature>
<accession>A0A8B8CYU2</accession>
<organism evidence="8 9">
    <name type="scientific">Crassostrea virginica</name>
    <name type="common">Eastern oyster</name>
    <dbReference type="NCBI Taxonomy" id="6565"/>
    <lineage>
        <taxon>Eukaryota</taxon>
        <taxon>Metazoa</taxon>
        <taxon>Spiralia</taxon>
        <taxon>Lophotrochozoa</taxon>
        <taxon>Mollusca</taxon>
        <taxon>Bivalvia</taxon>
        <taxon>Autobranchia</taxon>
        <taxon>Pteriomorphia</taxon>
        <taxon>Ostreida</taxon>
        <taxon>Ostreoidea</taxon>
        <taxon>Ostreidae</taxon>
        <taxon>Crassostrea</taxon>
    </lineage>
</organism>
<evidence type="ECO:0000256" key="1">
    <source>
        <dbReference type="ARBA" id="ARBA00004167"/>
    </source>
</evidence>
<feature type="chain" id="PRO_5034191784" evidence="6">
    <location>
        <begin position="18"/>
        <end position="422"/>
    </location>
</feature>
<dbReference type="OrthoDB" id="6152385at2759"/>
<protein>
    <submittedName>
        <fullName evidence="9">Uncharacterized protein LOC111123183</fullName>
    </submittedName>
</protein>